<dbReference type="HOGENOM" id="CLU_3427223_0_0_1"/>
<evidence type="ECO:0000313" key="2">
    <source>
        <dbReference type="Proteomes" id="UP000009183"/>
    </source>
</evidence>
<sequence>MVSEFVRYRVLRKEIIGGRTN</sequence>
<keyword evidence="2" id="KW-1185">Reference proteome</keyword>
<dbReference type="Proteomes" id="UP000009183">
    <property type="component" value="Chromosome 15"/>
</dbReference>
<dbReference type="PaxDb" id="29760-VIT_15s0048g00050.t01"/>
<proteinExistence type="predicted"/>
<organism evidence="1 2">
    <name type="scientific">Vitis vinifera</name>
    <name type="common">Grape</name>
    <dbReference type="NCBI Taxonomy" id="29760"/>
    <lineage>
        <taxon>Eukaryota</taxon>
        <taxon>Viridiplantae</taxon>
        <taxon>Streptophyta</taxon>
        <taxon>Embryophyta</taxon>
        <taxon>Tracheophyta</taxon>
        <taxon>Spermatophyta</taxon>
        <taxon>Magnoliopsida</taxon>
        <taxon>eudicotyledons</taxon>
        <taxon>Gunneridae</taxon>
        <taxon>Pentapetalae</taxon>
        <taxon>rosids</taxon>
        <taxon>Vitales</taxon>
        <taxon>Vitaceae</taxon>
        <taxon>Viteae</taxon>
        <taxon>Vitis</taxon>
    </lineage>
</organism>
<dbReference type="EMBL" id="FN596739">
    <property type="protein sequence ID" value="CCB61431.1"/>
    <property type="molecule type" value="Genomic_DNA"/>
</dbReference>
<protein>
    <submittedName>
        <fullName evidence="1">Uncharacterized protein</fullName>
    </submittedName>
</protein>
<reference evidence="2" key="1">
    <citation type="journal article" date="2007" name="Nature">
        <title>The grapevine genome sequence suggests ancestral hexaploidization in major angiosperm phyla.</title>
        <authorList>
            <consortium name="The French-Italian Public Consortium for Grapevine Genome Characterization."/>
            <person name="Jaillon O."/>
            <person name="Aury J.-M."/>
            <person name="Noel B."/>
            <person name="Policriti A."/>
            <person name="Clepet C."/>
            <person name="Casagrande A."/>
            <person name="Choisne N."/>
            <person name="Aubourg S."/>
            <person name="Vitulo N."/>
            <person name="Jubin C."/>
            <person name="Vezzi A."/>
            <person name="Legeai F."/>
            <person name="Hugueney P."/>
            <person name="Dasilva C."/>
            <person name="Horner D."/>
            <person name="Mica E."/>
            <person name="Jublot D."/>
            <person name="Poulain J."/>
            <person name="Bruyere C."/>
            <person name="Billault A."/>
            <person name="Segurens B."/>
            <person name="Gouyvenoux M."/>
            <person name="Ugarte E."/>
            <person name="Cattonaro F."/>
            <person name="Anthouard V."/>
            <person name="Vico V."/>
            <person name="Del Fabbro C."/>
            <person name="Alaux M."/>
            <person name="Di Gaspero G."/>
            <person name="Dumas V."/>
            <person name="Felice N."/>
            <person name="Paillard S."/>
            <person name="Juman I."/>
            <person name="Moroldo M."/>
            <person name="Scalabrin S."/>
            <person name="Canaguier A."/>
            <person name="Le Clainche I."/>
            <person name="Malacrida G."/>
            <person name="Durand E."/>
            <person name="Pesole G."/>
            <person name="Laucou V."/>
            <person name="Chatelet P."/>
            <person name="Merdinoglu D."/>
            <person name="Delledonne M."/>
            <person name="Pezzotti M."/>
            <person name="Lecharny A."/>
            <person name="Scarpelli C."/>
            <person name="Artiguenave F."/>
            <person name="Pe M.E."/>
            <person name="Valle G."/>
            <person name="Morgante M."/>
            <person name="Caboche M."/>
            <person name="Adam-Blondon A.-F."/>
            <person name="Weissenbach J."/>
            <person name="Quetier F."/>
            <person name="Wincker P."/>
        </authorList>
    </citation>
    <scope>NUCLEOTIDE SEQUENCE [LARGE SCALE GENOMIC DNA]</scope>
    <source>
        <strain evidence="2">cv. Pinot noir / PN40024</strain>
    </source>
</reference>
<dbReference type="AlphaFoldDB" id="F6I3B3"/>
<gene>
    <name evidence="1" type="ordered locus">VIT_15s0048g00050</name>
</gene>
<dbReference type="InParanoid" id="F6I3B3"/>
<evidence type="ECO:0000313" key="1">
    <source>
        <dbReference type="EMBL" id="CCB61431.1"/>
    </source>
</evidence>
<accession>F6I3B3</accession>
<name>F6I3B3_VITVI</name>